<dbReference type="Gene3D" id="3.30.450.20">
    <property type="entry name" value="PAS domain"/>
    <property type="match status" value="1"/>
</dbReference>
<dbReference type="NCBIfam" id="NF041832">
    <property type="entry name" value="near_NosP_CTERM"/>
    <property type="match status" value="1"/>
</dbReference>
<organism evidence="10 11">
    <name type="scientific">Billgrantia ethanolica</name>
    <dbReference type="NCBI Taxonomy" id="2733486"/>
    <lineage>
        <taxon>Bacteria</taxon>
        <taxon>Pseudomonadati</taxon>
        <taxon>Pseudomonadota</taxon>
        <taxon>Gammaproteobacteria</taxon>
        <taxon>Oceanospirillales</taxon>
        <taxon>Halomonadaceae</taxon>
        <taxon>Billgrantia</taxon>
    </lineage>
</organism>
<dbReference type="InterPro" id="IPR001789">
    <property type="entry name" value="Sig_transdc_resp-reg_receiver"/>
</dbReference>
<dbReference type="NCBIfam" id="TIGR00229">
    <property type="entry name" value="sensory_box"/>
    <property type="match status" value="1"/>
</dbReference>
<dbReference type="InterPro" id="IPR035965">
    <property type="entry name" value="PAS-like_dom_sf"/>
</dbReference>
<dbReference type="CDD" id="cd00082">
    <property type="entry name" value="HisKA"/>
    <property type="match status" value="1"/>
</dbReference>
<dbReference type="SUPFAM" id="SSF55874">
    <property type="entry name" value="ATPase domain of HSP90 chaperone/DNA topoisomerase II/histidine kinase"/>
    <property type="match status" value="1"/>
</dbReference>
<evidence type="ECO:0000256" key="4">
    <source>
        <dbReference type="ARBA" id="ARBA00022679"/>
    </source>
</evidence>
<dbReference type="Pfam" id="PF02518">
    <property type="entry name" value="HATPase_c"/>
    <property type="match status" value="1"/>
</dbReference>
<dbReference type="SMART" id="SM00448">
    <property type="entry name" value="REC"/>
    <property type="match status" value="1"/>
</dbReference>
<evidence type="ECO:0000256" key="1">
    <source>
        <dbReference type="ARBA" id="ARBA00000085"/>
    </source>
</evidence>
<dbReference type="EC" id="2.7.13.3" evidence="2"/>
<comment type="catalytic activity">
    <reaction evidence="1">
        <text>ATP + protein L-histidine = ADP + protein N-phospho-L-histidine.</text>
        <dbReference type="EC" id="2.7.13.3"/>
    </reaction>
</comment>
<dbReference type="InterPro" id="IPR000014">
    <property type="entry name" value="PAS"/>
</dbReference>
<dbReference type="PROSITE" id="PS50109">
    <property type="entry name" value="HIS_KIN"/>
    <property type="match status" value="1"/>
</dbReference>
<dbReference type="InterPro" id="IPR011006">
    <property type="entry name" value="CheY-like_superfamily"/>
</dbReference>
<dbReference type="Gene3D" id="3.40.50.2300">
    <property type="match status" value="1"/>
</dbReference>
<dbReference type="PRINTS" id="PR00344">
    <property type="entry name" value="BCTRLSENSOR"/>
</dbReference>
<dbReference type="SMART" id="SM00388">
    <property type="entry name" value="HisKA"/>
    <property type="match status" value="1"/>
</dbReference>
<gene>
    <name evidence="10" type="ORF">HOP53_11280</name>
</gene>
<feature type="coiled-coil region" evidence="7">
    <location>
        <begin position="154"/>
        <end position="219"/>
    </location>
</feature>
<dbReference type="InterPro" id="IPR003661">
    <property type="entry name" value="HisK_dim/P_dom"/>
</dbReference>
<comment type="caution">
    <text evidence="10">The sequence shown here is derived from an EMBL/GenBank/DDBJ whole genome shotgun (WGS) entry which is preliminary data.</text>
</comment>
<evidence type="ECO:0000256" key="7">
    <source>
        <dbReference type="SAM" id="Coils"/>
    </source>
</evidence>
<dbReference type="Pfam" id="PF13188">
    <property type="entry name" value="PAS_8"/>
    <property type="match status" value="1"/>
</dbReference>
<dbReference type="CDD" id="cd00156">
    <property type="entry name" value="REC"/>
    <property type="match status" value="1"/>
</dbReference>
<evidence type="ECO:0000313" key="10">
    <source>
        <dbReference type="EMBL" id="MCE8003420.1"/>
    </source>
</evidence>
<dbReference type="Pfam" id="PF00072">
    <property type="entry name" value="Response_reg"/>
    <property type="match status" value="1"/>
</dbReference>
<keyword evidence="11" id="KW-1185">Reference proteome</keyword>
<dbReference type="InterPro" id="IPR003594">
    <property type="entry name" value="HATPase_dom"/>
</dbReference>
<evidence type="ECO:0000259" key="8">
    <source>
        <dbReference type="PROSITE" id="PS50109"/>
    </source>
</evidence>
<dbReference type="PANTHER" id="PTHR43047:SF9">
    <property type="entry name" value="HISTIDINE KINASE"/>
    <property type="match status" value="1"/>
</dbReference>
<evidence type="ECO:0000256" key="6">
    <source>
        <dbReference type="PROSITE-ProRule" id="PRU00169"/>
    </source>
</evidence>
<dbReference type="InterPro" id="IPR036097">
    <property type="entry name" value="HisK_dim/P_sf"/>
</dbReference>
<dbReference type="SUPFAM" id="SSF47384">
    <property type="entry name" value="Homodimeric domain of signal transducing histidine kinase"/>
    <property type="match status" value="1"/>
</dbReference>
<dbReference type="Pfam" id="PF00512">
    <property type="entry name" value="HisKA"/>
    <property type="match status" value="1"/>
</dbReference>
<evidence type="ECO:0000259" key="9">
    <source>
        <dbReference type="PROSITE" id="PS50110"/>
    </source>
</evidence>
<dbReference type="Gene3D" id="1.10.287.130">
    <property type="match status" value="1"/>
</dbReference>
<sequence>MKKAGDPEGYSVNQLLGLGQQSARKSYYPELTARMAELEAERNRYKWLFENALHGIFQASLGGRLLAANPALAAMLGDADVAATLARCTSLEALFADAEGLDEVSRLLHRQGHLQGHTTWLAGCDGKRVPVALTLLRKPDRGGEILVEGFVADITERERARQELLALNARLEARVRERTQRLEQLNDDLAGEVAERRLIEEQLRAARDLAQEANRSKDRYLAAASHDLLQPLNAARLLVSTLRERALDDDASRLVDSIHLSLEGAEELLTDLLDIARLDQERIQPQRECFPLSQMLCGLVAEYAPRAQRKALRFRCVESSLYVDSDHRLLGRVLRNLLSNACRYTDAGSVLLGVRRRGDVVSIEVHDSGPGIPPDQLRAIFEEYHQLNAERARNRQGVGLGLAIVERICQRLGLAVSVSSTLGRGSSFAVQVPICRPAPALAASPAFAQPDSPLTGRRMLVVDNDSRILMGMQALLEQWGMRCDTAHDFDEVLEQRLAAPDVLLVDLHLDAGETGDRLVEKLRRHWQRPQLPAVVITADRSEAWRRTLAECGIPLLHKPLRPGKLRAVLSQLIARQDRDE</sequence>
<accession>A0ABS9A5U1</accession>
<feature type="domain" description="Histidine kinase" evidence="8">
    <location>
        <begin position="223"/>
        <end position="436"/>
    </location>
</feature>
<keyword evidence="3 6" id="KW-0597">Phosphoprotein</keyword>
<keyword evidence="4" id="KW-0808">Transferase</keyword>
<proteinExistence type="predicted"/>
<dbReference type="PROSITE" id="PS50110">
    <property type="entry name" value="RESPONSE_REGULATORY"/>
    <property type="match status" value="1"/>
</dbReference>
<evidence type="ECO:0000256" key="2">
    <source>
        <dbReference type="ARBA" id="ARBA00012438"/>
    </source>
</evidence>
<dbReference type="InterPro" id="IPR036890">
    <property type="entry name" value="HATPase_C_sf"/>
</dbReference>
<evidence type="ECO:0000313" key="11">
    <source>
        <dbReference type="Proteomes" id="UP001320168"/>
    </source>
</evidence>
<feature type="modified residue" description="4-aspartylphosphate" evidence="6">
    <location>
        <position position="506"/>
    </location>
</feature>
<protein>
    <recommendedName>
        <fullName evidence="2">histidine kinase</fullName>
        <ecNumber evidence="2">2.7.13.3</ecNumber>
    </recommendedName>
</protein>
<name>A0ABS9A5U1_9GAMM</name>
<dbReference type="RefSeq" id="WP_234270131.1">
    <property type="nucleotide sequence ID" value="NZ_JABFTX010000002.1"/>
</dbReference>
<dbReference type="InterPro" id="IPR004358">
    <property type="entry name" value="Sig_transdc_His_kin-like_C"/>
</dbReference>
<dbReference type="Gene3D" id="3.30.565.10">
    <property type="entry name" value="Histidine kinase-like ATPase, C-terminal domain"/>
    <property type="match status" value="1"/>
</dbReference>
<reference evidence="10 11" key="1">
    <citation type="journal article" date="2021" name="Front. Microbiol.">
        <title>Aerobic Denitrification and Heterotrophic Sulfur Oxidation in the Genus Halomonas Revealed by Six Novel Species Characterizations and Genome-Based Analysis.</title>
        <authorList>
            <person name="Wang L."/>
            <person name="Shao Z."/>
        </authorList>
    </citation>
    <scope>NUCLEOTIDE SEQUENCE [LARGE SCALE GENOMIC DNA]</scope>
    <source>
        <strain evidence="10 11">MCCC 1A11081</strain>
    </source>
</reference>
<dbReference type="InterPro" id="IPR005467">
    <property type="entry name" value="His_kinase_dom"/>
</dbReference>
<keyword evidence="5" id="KW-0418">Kinase</keyword>
<evidence type="ECO:0000256" key="5">
    <source>
        <dbReference type="ARBA" id="ARBA00022777"/>
    </source>
</evidence>
<dbReference type="PANTHER" id="PTHR43047">
    <property type="entry name" value="TWO-COMPONENT HISTIDINE PROTEIN KINASE"/>
    <property type="match status" value="1"/>
</dbReference>
<dbReference type="SUPFAM" id="SSF55785">
    <property type="entry name" value="PYP-like sensor domain (PAS domain)"/>
    <property type="match status" value="1"/>
</dbReference>
<feature type="domain" description="Response regulatory" evidence="9">
    <location>
        <begin position="458"/>
        <end position="573"/>
    </location>
</feature>
<keyword evidence="7" id="KW-0175">Coiled coil</keyword>
<dbReference type="SUPFAM" id="SSF52172">
    <property type="entry name" value="CheY-like"/>
    <property type="match status" value="1"/>
</dbReference>
<evidence type="ECO:0000256" key="3">
    <source>
        <dbReference type="ARBA" id="ARBA00022553"/>
    </source>
</evidence>
<dbReference type="EMBL" id="JABFTX010000002">
    <property type="protein sequence ID" value="MCE8003420.1"/>
    <property type="molecule type" value="Genomic_DNA"/>
</dbReference>
<dbReference type="Proteomes" id="UP001320168">
    <property type="component" value="Unassembled WGS sequence"/>
</dbReference>
<dbReference type="SMART" id="SM00387">
    <property type="entry name" value="HATPase_c"/>
    <property type="match status" value="1"/>
</dbReference>